<name>A0A934I6U9_9CORY</name>
<dbReference type="AlphaFoldDB" id="A0A934I6U9"/>
<keyword evidence="3" id="KW-1185">Reference proteome</keyword>
<gene>
    <name evidence="2" type="ORF">JDV75_07210</name>
</gene>
<protein>
    <submittedName>
        <fullName evidence="2">Uncharacterized protein</fullName>
    </submittedName>
</protein>
<dbReference type="Proteomes" id="UP000645966">
    <property type="component" value="Unassembled WGS sequence"/>
</dbReference>
<sequence>MEPMEINGGRFYARPLHDDDRIDDRPALGEVFGKPVEPDFVDRARADWTADRAYTWAICEQTSVFMLALATLTLHGDGEASLEVLPAGDPGRMLPNDPTLPPKSVGDGVIEGTGTVERWARGFCGLTLR</sequence>
<proteinExistence type="predicted"/>
<evidence type="ECO:0000313" key="2">
    <source>
        <dbReference type="EMBL" id="MBI8989550.1"/>
    </source>
</evidence>
<reference evidence="2" key="1">
    <citation type="submission" date="2020-12" db="EMBL/GenBank/DDBJ databases">
        <title>Genome public.</title>
        <authorList>
            <person name="Sun Q."/>
        </authorList>
    </citation>
    <scope>NUCLEOTIDE SEQUENCE</scope>
    <source>
        <strain evidence="2">CCM 8863</strain>
    </source>
</reference>
<dbReference type="RefSeq" id="WP_198738586.1">
    <property type="nucleotide sequence ID" value="NZ_JAEIOS010000012.1"/>
</dbReference>
<comment type="caution">
    <text evidence="2">The sequence shown here is derived from an EMBL/GenBank/DDBJ whole genome shotgun (WGS) entry which is preliminary data.</text>
</comment>
<evidence type="ECO:0000256" key="1">
    <source>
        <dbReference type="SAM" id="MobiDB-lite"/>
    </source>
</evidence>
<evidence type="ECO:0000313" key="3">
    <source>
        <dbReference type="Proteomes" id="UP000645966"/>
    </source>
</evidence>
<feature type="region of interest" description="Disordered" evidence="1">
    <location>
        <begin position="86"/>
        <end position="109"/>
    </location>
</feature>
<dbReference type="EMBL" id="JAEIOS010000012">
    <property type="protein sequence ID" value="MBI8989550.1"/>
    <property type="molecule type" value="Genomic_DNA"/>
</dbReference>
<organism evidence="2 3">
    <name type="scientific">Corynebacterium meridianum</name>
    <dbReference type="NCBI Taxonomy" id="2765363"/>
    <lineage>
        <taxon>Bacteria</taxon>
        <taxon>Bacillati</taxon>
        <taxon>Actinomycetota</taxon>
        <taxon>Actinomycetes</taxon>
        <taxon>Mycobacteriales</taxon>
        <taxon>Corynebacteriaceae</taxon>
        <taxon>Corynebacterium</taxon>
    </lineage>
</organism>
<accession>A0A934I6U9</accession>